<dbReference type="Gene3D" id="1.25.40.10">
    <property type="entry name" value="Tetratricopeptide repeat domain"/>
    <property type="match status" value="2"/>
</dbReference>
<protein>
    <recommendedName>
        <fullName evidence="5">Pentatricopeptide repeat-containing protein</fullName>
    </recommendedName>
</protein>
<dbReference type="PANTHER" id="PTHR47493:SF3">
    <property type="entry name" value="PENTACOTRIPEPTIDE-REPEAT REGION OF PRORP DOMAIN-CONTAINING PROTEIN"/>
    <property type="match status" value="1"/>
</dbReference>
<dbReference type="NCBIfam" id="TIGR00756">
    <property type="entry name" value="PPR"/>
    <property type="match status" value="1"/>
</dbReference>
<name>A0AAN7Q7J9_9MYRT</name>
<evidence type="ECO:0008006" key="5">
    <source>
        <dbReference type="Google" id="ProtNLM"/>
    </source>
</evidence>
<proteinExistence type="predicted"/>
<dbReference type="Pfam" id="PF13812">
    <property type="entry name" value="PPR_3"/>
    <property type="match status" value="1"/>
</dbReference>
<keyword evidence="1" id="KW-0677">Repeat</keyword>
<sequence>MASHALTLLFIPSSSPQLGRAKHMDLCRIANATTLKLCFYGLSPMLSSDNPKPGMASQTITNIFLIRKSQVRVASLKKPQSRSRGIITRCLLNAPGNEQSSHTSLIGRLLVKGSSPLRLLQHDGDWSEDLFWAVVEFLRHASRSHQILPLFEAWKNIKPSRTTEFNYHKMTVLLCQEGLLDDAASTLKEMKTSSPSACLATYNSMLQDLANMGRFKEVSFFLYLVNEQDIVPDVHTFKVLIRAYGGNRMFDEMNLCVRKMEACGCLSDHVTYNLLIREYSRGGLIHHMERFTRTLLSKRMYIQPSTLLSILKVYTDFGIVEKMERAYVRALNSKVTLTEDLIRKMASLYLENFMFSRLDDLGVNHPWTEIGVLSWCLRLLSHACLSSHRGIDTIIENMEEERVPWSLTLINVLLLAYLKMKDFKHLRILFFELSARNMKPDAVTVGILLEVIKIGFDGAGTLHAWRTMGFLNGDVEMRTDPLVLAALEKGLFLSCYEEIKSTLEPEAARNGKRWTYSSLIDLVSKTHGLGRFNGG</sequence>
<keyword evidence="4" id="KW-1185">Reference proteome</keyword>
<comment type="caution">
    <text evidence="3">The sequence shown here is derived from an EMBL/GenBank/DDBJ whole genome shotgun (WGS) entry which is preliminary data.</text>
</comment>
<evidence type="ECO:0000256" key="1">
    <source>
        <dbReference type="ARBA" id="ARBA00022737"/>
    </source>
</evidence>
<dbReference type="InterPro" id="IPR002885">
    <property type="entry name" value="PPR_rpt"/>
</dbReference>
<feature type="repeat" description="PPR" evidence="2">
    <location>
        <begin position="233"/>
        <end position="267"/>
    </location>
</feature>
<dbReference type="Proteomes" id="UP001345219">
    <property type="component" value="Chromosome 5"/>
</dbReference>
<gene>
    <name evidence="3" type="ORF">SAY87_006039</name>
</gene>
<dbReference type="AlphaFoldDB" id="A0AAN7Q7J9"/>
<dbReference type="EMBL" id="JAXIOK010000010">
    <property type="protein sequence ID" value="KAK4761146.1"/>
    <property type="molecule type" value="Genomic_DNA"/>
</dbReference>
<accession>A0AAN7Q7J9</accession>
<dbReference type="InterPro" id="IPR011990">
    <property type="entry name" value="TPR-like_helical_dom_sf"/>
</dbReference>
<dbReference type="PANTHER" id="PTHR47493">
    <property type="entry name" value="OS08G0520200 PROTEIN"/>
    <property type="match status" value="1"/>
</dbReference>
<dbReference type="Pfam" id="PF01535">
    <property type="entry name" value="PPR"/>
    <property type="match status" value="2"/>
</dbReference>
<evidence type="ECO:0000256" key="2">
    <source>
        <dbReference type="PROSITE-ProRule" id="PRU00708"/>
    </source>
</evidence>
<dbReference type="PROSITE" id="PS51375">
    <property type="entry name" value="PPR"/>
    <property type="match status" value="1"/>
</dbReference>
<evidence type="ECO:0000313" key="3">
    <source>
        <dbReference type="EMBL" id="KAK4761146.1"/>
    </source>
</evidence>
<reference evidence="3 4" key="1">
    <citation type="journal article" date="2023" name="Hortic Res">
        <title>Pangenome of water caltrop reveals structural variations and asymmetric subgenome divergence after allopolyploidization.</title>
        <authorList>
            <person name="Zhang X."/>
            <person name="Chen Y."/>
            <person name="Wang L."/>
            <person name="Yuan Y."/>
            <person name="Fang M."/>
            <person name="Shi L."/>
            <person name="Lu R."/>
            <person name="Comes H.P."/>
            <person name="Ma Y."/>
            <person name="Chen Y."/>
            <person name="Huang G."/>
            <person name="Zhou Y."/>
            <person name="Zheng Z."/>
            <person name="Qiu Y."/>
        </authorList>
    </citation>
    <scope>NUCLEOTIDE SEQUENCE [LARGE SCALE GENOMIC DNA]</scope>
    <source>
        <tissue evidence="3">Roots</tissue>
    </source>
</reference>
<evidence type="ECO:0000313" key="4">
    <source>
        <dbReference type="Proteomes" id="UP001345219"/>
    </source>
</evidence>
<organism evidence="3 4">
    <name type="scientific">Trapa incisa</name>
    <dbReference type="NCBI Taxonomy" id="236973"/>
    <lineage>
        <taxon>Eukaryota</taxon>
        <taxon>Viridiplantae</taxon>
        <taxon>Streptophyta</taxon>
        <taxon>Embryophyta</taxon>
        <taxon>Tracheophyta</taxon>
        <taxon>Spermatophyta</taxon>
        <taxon>Magnoliopsida</taxon>
        <taxon>eudicotyledons</taxon>
        <taxon>Gunneridae</taxon>
        <taxon>Pentapetalae</taxon>
        <taxon>rosids</taxon>
        <taxon>malvids</taxon>
        <taxon>Myrtales</taxon>
        <taxon>Lythraceae</taxon>
        <taxon>Trapa</taxon>
    </lineage>
</organism>